<dbReference type="AlphaFoldDB" id="A0AAD1T6C7"/>
<dbReference type="GO" id="GO:0005737">
    <property type="term" value="C:cytoplasm"/>
    <property type="evidence" value="ECO:0007669"/>
    <property type="project" value="TreeGrafter"/>
</dbReference>
<dbReference type="PANTHER" id="PTHR21461:SF95">
    <property type="entry name" value="GLYCOSYLTRANSFERASE FAMILY 92 PROTEIN"/>
    <property type="match status" value="1"/>
</dbReference>
<comment type="similarity">
    <text evidence="2 8">Belongs to the glycosyltransferase 92 family.</text>
</comment>
<dbReference type="GO" id="GO:0016757">
    <property type="term" value="F:glycosyltransferase activity"/>
    <property type="evidence" value="ECO:0007669"/>
    <property type="project" value="UniProtKB-UniRule"/>
</dbReference>
<evidence type="ECO:0000256" key="2">
    <source>
        <dbReference type="ARBA" id="ARBA00007647"/>
    </source>
</evidence>
<name>A0AAD1T6C7_PELCU</name>
<dbReference type="InterPro" id="IPR008166">
    <property type="entry name" value="Glyco_transf_92"/>
</dbReference>
<keyword evidence="7 8" id="KW-0472">Membrane</keyword>
<accession>A0AAD1T6C7</accession>
<evidence type="ECO:0000256" key="7">
    <source>
        <dbReference type="ARBA" id="ARBA00023136"/>
    </source>
</evidence>
<evidence type="ECO:0000256" key="5">
    <source>
        <dbReference type="ARBA" id="ARBA00022692"/>
    </source>
</evidence>
<evidence type="ECO:0000313" key="9">
    <source>
        <dbReference type="EMBL" id="CAH2316784.1"/>
    </source>
</evidence>
<evidence type="ECO:0000256" key="6">
    <source>
        <dbReference type="ARBA" id="ARBA00022989"/>
    </source>
</evidence>
<dbReference type="PANTHER" id="PTHR21461">
    <property type="entry name" value="GLYCOSYLTRANSFERASE FAMILY 92 PROTEIN"/>
    <property type="match status" value="1"/>
</dbReference>
<dbReference type="EC" id="2.4.1.-" evidence="8"/>
<keyword evidence="3 8" id="KW-0328">Glycosyltransferase</keyword>
<evidence type="ECO:0000256" key="3">
    <source>
        <dbReference type="ARBA" id="ARBA00022676"/>
    </source>
</evidence>
<sequence>MKTCASVKNVCKLFSLIFSMITFLYVVYIVVVEKTYLPGGPFMLPLLRSKELKTLCSSNWTGETIVHLKNSRTYVIGAYLDLRSRSLIRVIGITYRYEQEPLFCDFCFHGTNETVPAEIEIHSDHFQFPYGTTDLLCNLKDSRIPQYIYLHAANYPSNIVFKVHNIEQMHNPPSRFEYDFLLCISALFGSYNNVLQFIQSMEMYRMLGVQKVILYHTDSSSILKQLLTYYIKQNFLELIPWPITTYINVSSGWHYPEHPGDLHYYGQTAALNDCIYRNMYRSKYIALNDIDELILPARHKNWNELVDYLQHSNPDASVFIFENHVFPVTFVNQSKPDPEEWKSVPGVNIIRHDHREPNDPSEVNPTKLILNPRDVVRTSVHTPLDFSGQEYRVPRKIAQLCHYRQPKKKEITDDMLIEDYILSPFENALVERVNSVVGQLELLKLEQTENLLPVAV</sequence>
<keyword evidence="4 8" id="KW-0808">Transferase</keyword>
<reference evidence="9" key="1">
    <citation type="submission" date="2022-03" db="EMBL/GenBank/DDBJ databases">
        <authorList>
            <person name="Alioto T."/>
            <person name="Alioto T."/>
            <person name="Gomez Garrido J."/>
        </authorList>
    </citation>
    <scope>NUCLEOTIDE SEQUENCE</scope>
</reference>
<evidence type="ECO:0000256" key="1">
    <source>
        <dbReference type="ARBA" id="ARBA00004167"/>
    </source>
</evidence>
<comment type="subcellular location">
    <subcellularLocation>
        <location evidence="1">Membrane</location>
        <topology evidence="1">Single-pass membrane protein</topology>
    </subcellularLocation>
</comment>
<keyword evidence="6 8" id="KW-1133">Transmembrane helix</keyword>
<organism evidence="9 10">
    <name type="scientific">Pelobates cultripes</name>
    <name type="common">Western spadefoot toad</name>
    <dbReference type="NCBI Taxonomy" id="61616"/>
    <lineage>
        <taxon>Eukaryota</taxon>
        <taxon>Metazoa</taxon>
        <taxon>Chordata</taxon>
        <taxon>Craniata</taxon>
        <taxon>Vertebrata</taxon>
        <taxon>Euteleostomi</taxon>
        <taxon>Amphibia</taxon>
        <taxon>Batrachia</taxon>
        <taxon>Anura</taxon>
        <taxon>Pelobatoidea</taxon>
        <taxon>Pelobatidae</taxon>
        <taxon>Pelobates</taxon>
    </lineage>
</organism>
<evidence type="ECO:0000313" key="10">
    <source>
        <dbReference type="Proteomes" id="UP001295444"/>
    </source>
</evidence>
<dbReference type="EMBL" id="OW240920">
    <property type="protein sequence ID" value="CAH2316784.1"/>
    <property type="molecule type" value="Genomic_DNA"/>
</dbReference>
<evidence type="ECO:0000256" key="8">
    <source>
        <dbReference type="RuleBase" id="RU366017"/>
    </source>
</evidence>
<feature type="transmembrane region" description="Helical" evidence="8">
    <location>
        <begin position="12"/>
        <end position="31"/>
    </location>
</feature>
<evidence type="ECO:0000256" key="4">
    <source>
        <dbReference type="ARBA" id="ARBA00022679"/>
    </source>
</evidence>
<proteinExistence type="inferred from homology"/>
<keyword evidence="5 8" id="KW-0812">Transmembrane</keyword>
<gene>
    <name evidence="9" type="ORF">PECUL_23A051158</name>
</gene>
<dbReference type="Proteomes" id="UP001295444">
    <property type="component" value="Chromosome 09"/>
</dbReference>
<dbReference type="GO" id="GO:0016020">
    <property type="term" value="C:membrane"/>
    <property type="evidence" value="ECO:0007669"/>
    <property type="project" value="UniProtKB-SubCell"/>
</dbReference>
<keyword evidence="10" id="KW-1185">Reference proteome</keyword>
<dbReference type="Pfam" id="PF01697">
    <property type="entry name" value="Glyco_transf_92"/>
    <property type="match status" value="1"/>
</dbReference>
<protein>
    <recommendedName>
        <fullName evidence="8">Glycosyltransferase family 92 protein</fullName>
        <ecNumber evidence="8">2.4.1.-</ecNumber>
    </recommendedName>
</protein>